<dbReference type="Gene3D" id="3.40.50.1240">
    <property type="entry name" value="Phosphoglycerate mutase-like"/>
    <property type="match status" value="1"/>
</dbReference>
<gene>
    <name evidence="5" type="primary">mutT1</name>
    <name evidence="5" type="ORF">COCCU_06315</name>
</gene>
<organism evidence="5 6">
    <name type="scientific">Corynebacterium occultum</name>
    <dbReference type="NCBI Taxonomy" id="2675219"/>
    <lineage>
        <taxon>Bacteria</taxon>
        <taxon>Bacillati</taxon>
        <taxon>Actinomycetota</taxon>
        <taxon>Actinomycetes</taxon>
        <taxon>Mycobacteriales</taxon>
        <taxon>Corynebacteriaceae</taxon>
        <taxon>Corynebacterium</taxon>
    </lineage>
</organism>
<dbReference type="EC" id="3.6.1.-" evidence="5"/>
<dbReference type="GO" id="GO:0006167">
    <property type="term" value="P:AMP biosynthetic process"/>
    <property type="evidence" value="ECO:0007669"/>
    <property type="project" value="TreeGrafter"/>
</dbReference>
<feature type="domain" description="Nudix hydrolase" evidence="4">
    <location>
        <begin position="77"/>
        <end position="205"/>
    </location>
</feature>
<dbReference type="Gene3D" id="3.90.79.10">
    <property type="entry name" value="Nucleoside Triphosphate Pyrophosphohydrolase"/>
    <property type="match status" value="1"/>
</dbReference>
<proteinExistence type="predicted"/>
<reference evidence="5 6" key="1">
    <citation type="submission" date="2019-11" db="EMBL/GenBank/DDBJ databases">
        <title>Complete genome sequence of Corynebacterium kalinowskii 1959, a novel Corynebacterium species isolated from soil of a small paddock in Vilsendorf, Germany.</title>
        <authorList>
            <person name="Schaffert L."/>
            <person name="Ruwe M."/>
            <person name="Milse J."/>
            <person name="Hanuschka K."/>
            <person name="Ortseifen V."/>
            <person name="Droste J."/>
            <person name="Brandt D."/>
            <person name="Schlueter L."/>
            <person name="Kutter Y."/>
            <person name="Vinke S."/>
            <person name="Viehoefer P."/>
            <person name="Jacob L."/>
            <person name="Luebke N.-C."/>
            <person name="Schulte-Berndt E."/>
            <person name="Hain C."/>
            <person name="Linder M."/>
            <person name="Schmidt P."/>
            <person name="Wollenschlaeger L."/>
            <person name="Luttermann T."/>
            <person name="Thieme E."/>
            <person name="Hassa J."/>
            <person name="Haak M."/>
            <person name="Wittchen M."/>
            <person name="Mentz A."/>
            <person name="Persicke M."/>
            <person name="Busche T."/>
            <person name="Ruckert C."/>
        </authorList>
    </citation>
    <scope>NUCLEOTIDE SEQUENCE [LARGE SCALE GENOMIC DNA]</scope>
    <source>
        <strain evidence="5 6">2039</strain>
    </source>
</reference>
<dbReference type="InterPro" id="IPR000086">
    <property type="entry name" value="NUDIX_hydrolase_dom"/>
</dbReference>
<evidence type="ECO:0000256" key="3">
    <source>
        <dbReference type="SAM" id="Phobius"/>
    </source>
</evidence>
<name>A0A6B8VNS3_9CORY</name>
<dbReference type="SUPFAM" id="SSF53254">
    <property type="entry name" value="Phosphoglycerate mutase-like"/>
    <property type="match status" value="1"/>
</dbReference>
<evidence type="ECO:0000256" key="1">
    <source>
        <dbReference type="ARBA" id="ARBA00022801"/>
    </source>
</evidence>
<dbReference type="CDD" id="cd03673">
    <property type="entry name" value="NUDIX_Ap6A_hydrolase"/>
    <property type="match status" value="1"/>
</dbReference>
<dbReference type="Pfam" id="PF00300">
    <property type="entry name" value="His_Phos_1"/>
    <property type="match status" value="1"/>
</dbReference>
<dbReference type="InterPro" id="IPR029033">
    <property type="entry name" value="His_PPase_superfam"/>
</dbReference>
<feature type="transmembrane region" description="Helical" evidence="3">
    <location>
        <begin position="310"/>
        <end position="333"/>
    </location>
</feature>
<dbReference type="SMART" id="SM00855">
    <property type="entry name" value="PGAM"/>
    <property type="match status" value="1"/>
</dbReference>
<dbReference type="PANTHER" id="PTHR21340">
    <property type="entry name" value="DIADENOSINE 5,5-P1,P4-TETRAPHOSPHATE PYROPHOSPHOHYDROLASE MUTT"/>
    <property type="match status" value="1"/>
</dbReference>
<evidence type="ECO:0000313" key="6">
    <source>
        <dbReference type="Proteomes" id="UP000424462"/>
    </source>
</evidence>
<dbReference type="EMBL" id="CP046455">
    <property type="protein sequence ID" value="QGU07202.1"/>
    <property type="molecule type" value="Genomic_DNA"/>
</dbReference>
<feature type="region of interest" description="Disordered" evidence="2">
    <location>
        <begin position="18"/>
        <end position="37"/>
    </location>
</feature>
<sequence length="374" mass="41748">MRAPRFCAMMVHTEINDSPSAVSREVNSSPGVDEGHPILRQDMSKATHETDKDQNGECVVTGRHQVIPSDPGAEFKKPTLAAGAVLWRGDLADPDTLEVAVIHRPHYDDWSLAKGKVDPGESLPTTAAREILEETGYEIRLGKLLGKVHYPVMGRTKVVYYWTGQVLGGEFQPNEEVDEIRWLPYEEARTLLSYEVDRQVLDKARKRFNLPATTRILFVRHGRAHQRRNWEGDDNKRPLDKKGRRQSEMLVPMLLPYKPTAIYSAVPERCQATAAPLADELKVEVQVDPIFGDDAWLSQMTVVQRRFNELILAGGVSVIIGQGIIIPDLIAWLSSVGRLPIDEVKAKKASVWVLSFTDGELTGADYLASPLPAK</sequence>
<dbReference type="Proteomes" id="UP000424462">
    <property type="component" value="Chromosome"/>
</dbReference>
<feature type="compositionally biased region" description="Polar residues" evidence="2">
    <location>
        <begin position="18"/>
        <end position="30"/>
    </location>
</feature>
<dbReference type="InterPro" id="IPR020084">
    <property type="entry name" value="NUDIX_hydrolase_CS"/>
</dbReference>
<dbReference type="InterPro" id="IPR013078">
    <property type="entry name" value="His_Pase_superF_clade-1"/>
</dbReference>
<dbReference type="InterPro" id="IPR015797">
    <property type="entry name" value="NUDIX_hydrolase-like_dom_sf"/>
</dbReference>
<evidence type="ECO:0000256" key="2">
    <source>
        <dbReference type="SAM" id="MobiDB-lite"/>
    </source>
</evidence>
<dbReference type="GO" id="GO:0004081">
    <property type="term" value="F:bis(5'-nucleosyl)-tetraphosphatase (asymmetrical) activity"/>
    <property type="evidence" value="ECO:0007669"/>
    <property type="project" value="TreeGrafter"/>
</dbReference>
<dbReference type="PROSITE" id="PS51462">
    <property type="entry name" value="NUDIX"/>
    <property type="match status" value="1"/>
</dbReference>
<evidence type="ECO:0000259" key="4">
    <source>
        <dbReference type="PROSITE" id="PS51462"/>
    </source>
</evidence>
<protein>
    <submittedName>
        <fullName evidence="5">Mutator protein MutT4</fullName>
        <ecNumber evidence="5">3.6.1.-</ecNumber>
    </submittedName>
</protein>
<dbReference type="GO" id="GO:0006754">
    <property type="term" value="P:ATP biosynthetic process"/>
    <property type="evidence" value="ECO:0007669"/>
    <property type="project" value="TreeGrafter"/>
</dbReference>
<keyword evidence="3" id="KW-0472">Membrane</keyword>
<keyword evidence="3" id="KW-1133">Transmembrane helix</keyword>
<keyword evidence="3" id="KW-0812">Transmembrane</keyword>
<accession>A0A6B8VNS3</accession>
<keyword evidence="1 5" id="KW-0378">Hydrolase</keyword>
<dbReference type="CDD" id="cd07067">
    <property type="entry name" value="HP_PGM_like"/>
    <property type="match status" value="1"/>
</dbReference>
<dbReference type="SUPFAM" id="SSF55811">
    <property type="entry name" value="Nudix"/>
    <property type="match status" value="1"/>
</dbReference>
<dbReference type="PROSITE" id="PS00893">
    <property type="entry name" value="NUDIX_BOX"/>
    <property type="match status" value="1"/>
</dbReference>
<dbReference type="InterPro" id="IPR051325">
    <property type="entry name" value="Nudix_hydrolase_domain"/>
</dbReference>
<dbReference type="PANTHER" id="PTHR21340:SF0">
    <property type="entry name" value="BIS(5'-NUCLEOSYL)-TETRAPHOSPHATASE [ASYMMETRICAL]"/>
    <property type="match status" value="1"/>
</dbReference>
<dbReference type="KEGG" id="cok:COCCU_06315"/>
<keyword evidence="6" id="KW-1185">Reference proteome</keyword>
<dbReference type="Pfam" id="PF00293">
    <property type="entry name" value="NUDIX"/>
    <property type="match status" value="1"/>
</dbReference>
<evidence type="ECO:0000313" key="5">
    <source>
        <dbReference type="EMBL" id="QGU07202.1"/>
    </source>
</evidence>
<dbReference type="AlphaFoldDB" id="A0A6B8VNS3"/>